<protein>
    <submittedName>
        <fullName evidence="1">Uncharacterized protein</fullName>
    </submittedName>
</protein>
<name>A0A916SMY3_9MICO</name>
<organism evidence="1 2">
    <name type="scientific">Conyzicola nivalis</name>
    <dbReference type="NCBI Taxonomy" id="1477021"/>
    <lineage>
        <taxon>Bacteria</taxon>
        <taxon>Bacillati</taxon>
        <taxon>Actinomycetota</taxon>
        <taxon>Actinomycetes</taxon>
        <taxon>Micrococcales</taxon>
        <taxon>Microbacteriaceae</taxon>
        <taxon>Conyzicola</taxon>
    </lineage>
</organism>
<keyword evidence="2" id="KW-1185">Reference proteome</keyword>
<dbReference type="Proteomes" id="UP000606922">
    <property type="component" value="Unassembled WGS sequence"/>
</dbReference>
<reference evidence="1" key="2">
    <citation type="submission" date="2020-09" db="EMBL/GenBank/DDBJ databases">
        <authorList>
            <person name="Sun Q."/>
            <person name="Zhou Y."/>
        </authorList>
    </citation>
    <scope>NUCLEOTIDE SEQUENCE</scope>
    <source>
        <strain evidence="1">CGMCC 1.12813</strain>
    </source>
</reference>
<proteinExistence type="predicted"/>
<accession>A0A916SMY3</accession>
<dbReference type="AlphaFoldDB" id="A0A916SMY3"/>
<dbReference type="RefSeq" id="WP_188510760.1">
    <property type="nucleotide sequence ID" value="NZ_BMGB01000001.1"/>
</dbReference>
<dbReference type="EMBL" id="BMGB01000001">
    <property type="protein sequence ID" value="GGB08084.1"/>
    <property type="molecule type" value="Genomic_DNA"/>
</dbReference>
<sequence>MAGSDHVLESLERAVRRLEQAGVADEALAEFVHRKRILGMERAPVMVPTGRVWPLGVLLLGRDGRLHATGKITRAVPAGYPGYQSPGIEVRRGYRAAAHAGKFVEGDTVNFDTAEIVLARLDANTTPLFVEGGEARVRWNPTNLAQSRALGPYLDDRVGLLVESA</sequence>
<evidence type="ECO:0000313" key="1">
    <source>
        <dbReference type="EMBL" id="GGB08084.1"/>
    </source>
</evidence>
<gene>
    <name evidence="1" type="ORF">GCM10010979_23260</name>
</gene>
<reference evidence="1" key="1">
    <citation type="journal article" date="2014" name="Int. J. Syst. Evol. Microbiol.">
        <title>Complete genome sequence of Corynebacterium casei LMG S-19264T (=DSM 44701T), isolated from a smear-ripened cheese.</title>
        <authorList>
            <consortium name="US DOE Joint Genome Institute (JGI-PGF)"/>
            <person name="Walter F."/>
            <person name="Albersmeier A."/>
            <person name="Kalinowski J."/>
            <person name="Ruckert C."/>
        </authorList>
    </citation>
    <scope>NUCLEOTIDE SEQUENCE</scope>
    <source>
        <strain evidence="1">CGMCC 1.12813</strain>
    </source>
</reference>
<comment type="caution">
    <text evidence="1">The sequence shown here is derived from an EMBL/GenBank/DDBJ whole genome shotgun (WGS) entry which is preliminary data.</text>
</comment>
<evidence type="ECO:0000313" key="2">
    <source>
        <dbReference type="Proteomes" id="UP000606922"/>
    </source>
</evidence>